<name>A0ABT0YRQ2_9BURK</name>
<sequence length="109" mass="10944">MMKPLLALLGVGAACAACCAIPLALPLIGGVVASGVLGVTAGWQWAALGAAALAAIAATAWRMRRRRPACTIDPTARASAGCRCELAGSSANAPSEETRRARHDTTTGT</sequence>
<feature type="compositionally biased region" description="Basic and acidic residues" evidence="1">
    <location>
        <begin position="96"/>
        <end position="109"/>
    </location>
</feature>
<organism evidence="4 5">
    <name type="scientific">Caldimonas mangrovi</name>
    <dbReference type="NCBI Taxonomy" id="2944811"/>
    <lineage>
        <taxon>Bacteria</taxon>
        <taxon>Pseudomonadati</taxon>
        <taxon>Pseudomonadota</taxon>
        <taxon>Betaproteobacteria</taxon>
        <taxon>Burkholderiales</taxon>
        <taxon>Sphaerotilaceae</taxon>
        <taxon>Caldimonas</taxon>
    </lineage>
</organism>
<feature type="region of interest" description="Disordered" evidence="1">
    <location>
        <begin position="88"/>
        <end position="109"/>
    </location>
</feature>
<comment type="caution">
    <text evidence="4">The sequence shown here is derived from an EMBL/GenBank/DDBJ whole genome shotgun (WGS) entry which is preliminary data.</text>
</comment>
<dbReference type="Proteomes" id="UP001165541">
    <property type="component" value="Unassembled WGS sequence"/>
</dbReference>
<feature type="signal peptide" evidence="3">
    <location>
        <begin position="1"/>
        <end position="16"/>
    </location>
</feature>
<accession>A0ABT0YRQ2</accession>
<keyword evidence="2" id="KW-0472">Membrane</keyword>
<dbReference type="EMBL" id="JAMKFE010000012">
    <property type="protein sequence ID" value="MCM5681428.1"/>
    <property type="molecule type" value="Genomic_DNA"/>
</dbReference>
<evidence type="ECO:0008006" key="6">
    <source>
        <dbReference type="Google" id="ProtNLM"/>
    </source>
</evidence>
<protein>
    <recommendedName>
        <fullName evidence="6">Mercuric ion transport protein</fullName>
    </recommendedName>
</protein>
<proteinExistence type="predicted"/>
<dbReference type="SUPFAM" id="SSF103473">
    <property type="entry name" value="MFS general substrate transporter"/>
    <property type="match status" value="1"/>
</dbReference>
<evidence type="ECO:0000256" key="2">
    <source>
        <dbReference type="SAM" id="Phobius"/>
    </source>
</evidence>
<keyword evidence="5" id="KW-1185">Reference proteome</keyword>
<keyword evidence="3" id="KW-0732">Signal</keyword>
<gene>
    <name evidence="4" type="ORF">M8A51_18020</name>
</gene>
<feature type="transmembrane region" description="Helical" evidence="2">
    <location>
        <begin position="43"/>
        <end position="61"/>
    </location>
</feature>
<evidence type="ECO:0000256" key="3">
    <source>
        <dbReference type="SAM" id="SignalP"/>
    </source>
</evidence>
<evidence type="ECO:0000256" key="1">
    <source>
        <dbReference type="SAM" id="MobiDB-lite"/>
    </source>
</evidence>
<evidence type="ECO:0000313" key="5">
    <source>
        <dbReference type="Proteomes" id="UP001165541"/>
    </source>
</evidence>
<keyword evidence="2" id="KW-1133">Transmembrane helix</keyword>
<evidence type="ECO:0000313" key="4">
    <source>
        <dbReference type="EMBL" id="MCM5681428.1"/>
    </source>
</evidence>
<keyword evidence="2" id="KW-0812">Transmembrane</keyword>
<dbReference type="InterPro" id="IPR036259">
    <property type="entry name" value="MFS_trans_sf"/>
</dbReference>
<dbReference type="RefSeq" id="WP_251779912.1">
    <property type="nucleotide sequence ID" value="NZ_JAMKFE010000012.1"/>
</dbReference>
<reference evidence="4" key="1">
    <citation type="submission" date="2022-05" db="EMBL/GenBank/DDBJ databases">
        <title>Schlegelella sp. nov., isolated from mangrove soil.</title>
        <authorList>
            <person name="Liu Y."/>
            <person name="Ge X."/>
            <person name="Liu W."/>
        </authorList>
    </citation>
    <scope>NUCLEOTIDE SEQUENCE</scope>
    <source>
        <strain evidence="4">S2-27</strain>
    </source>
</reference>
<dbReference type="PROSITE" id="PS51257">
    <property type="entry name" value="PROKAR_LIPOPROTEIN"/>
    <property type="match status" value="1"/>
</dbReference>
<feature type="chain" id="PRO_5045523828" description="Mercuric ion transport protein" evidence="3">
    <location>
        <begin position="17"/>
        <end position="109"/>
    </location>
</feature>